<accession>A0AA40K6F6</accession>
<sequence length="269" mass="28674">MEVGEALPPPGEKPIKGEFDTIKTTAAQYMVEDDYEHGIPVQASASGASINLTDDDYEVFNLLPPGSETGTVAESAAGPESTISPESINTSQPLSVAPTSKRMVPVAQAPHWFLGSLGTDISASSPSITPTTPTTLDTLDEAMTELSISASVSQSQSQTMTTSVNTNTTGLPGQRGPVSFNAWGPEGEQMRRVKQPTIATEESGWKTVTRTSKGPRVVTARPPAPKEQVRKGGWVKTNNRRTVPTLPDYLKYDTFDGEGDYTGDSPEEN</sequence>
<reference evidence="2" key="1">
    <citation type="submission" date="2023-06" db="EMBL/GenBank/DDBJ databases">
        <title>Genome-scale phylogeny and comparative genomics of the fungal order Sordariales.</title>
        <authorList>
            <consortium name="Lawrence Berkeley National Laboratory"/>
            <person name="Hensen N."/>
            <person name="Bonometti L."/>
            <person name="Westerberg I."/>
            <person name="Brannstrom I.O."/>
            <person name="Guillou S."/>
            <person name="Cros-Aarteil S."/>
            <person name="Calhoun S."/>
            <person name="Haridas S."/>
            <person name="Kuo A."/>
            <person name="Mondo S."/>
            <person name="Pangilinan J."/>
            <person name="Riley R."/>
            <person name="Labutti K."/>
            <person name="Andreopoulos B."/>
            <person name="Lipzen A."/>
            <person name="Chen C."/>
            <person name="Yanf M."/>
            <person name="Daum C."/>
            <person name="Ng V."/>
            <person name="Clum A."/>
            <person name="Steindorff A."/>
            <person name="Ohm R."/>
            <person name="Martin F."/>
            <person name="Silar P."/>
            <person name="Natvig D."/>
            <person name="Lalanne C."/>
            <person name="Gautier V."/>
            <person name="Ament-Velasquez S.L."/>
            <person name="Kruys A."/>
            <person name="Hutchinson M.I."/>
            <person name="Powell A.J."/>
            <person name="Barry K."/>
            <person name="Miller A.N."/>
            <person name="Grigoriev I.V."/>
            <person name="Debuchy R."/>
            <person name="Gladieux P."/>
            <person name="Thoren M.H."/>
            <person name="Johannesson H."/>
        </authorList>
    </citation>
    <scope>NUCLEOTIDE SEQUENCE</scope>
    <source>
        <strain evidence="2">CBS 540.89</strain>
    </source>
</reference>
<dbReference type="AlphaFoldDB" id="A0AA40K6F6"/>
<feature type="compositionally biased region" description="Acidic residues" evidence="1">
    <location>
        <begin position="255"/>
        <end position="269"/>
    </location>
</feature>
<keyword evidence="3" id="KW-1185">Reference proteome</keyword>
<feature type="region of interest" description="Disordered" evidence="1">
    <location>
        <begin position="210"/>
        <end position="230"/>
    </location>
</feature>
<dbReference type="Proteomes" id="UP001172159">
    <property type="component" value="Unassembled WGS sequence"/>
</dbReference>
<name>A0AA40K6F6_9PEZI</name>
<dbReference type="EMBL" id="JAUKTV010000001">
    <property type="protein sequence ID" value="KAK0747645.1"/>
    <property type="molecule type" value="Genomic_DNA"/>
</dbReference>
<evidence type="ECO:0000256" key="1">
    <source>
        <dbReference type="SAM" id="MobiDB-lite"/>
    </source>
</evidence>
<gene>
    <name evidence="2" type="ORF">B0T21DRAFT_278714</name>
</gene>
<evidence type="ECO:0000313" key="3">
    <source>
        <dbReference type="Proteomes" id="UP001172159"/>
    </source>
</evidence>
<feature type="region of interest" description="Disordered" evidence="1">
    <location>
        <begin position="66"/>
        <end position="96"/>
    </location>
</feature>
<feature type="region of interest" description="Disordered" evidence="1">
    <location>
        <begin position="249"/>
        <end position="269"/>
    </location>
</feature>
<evidence type="ECO:0000313" key="2">
    <source>
        <dbReference type="EMBL" id="KAK0747645.1"/>
    </source>
</evidence>
<feature type="compositionally biased region" description="Polar residues" evidence="1">
    <location>
        <begin position="81"/>
        <end position="96"/>
    </location>
</feature>
<feature type="compositionally biased region" description="Low complexity" evidence="1">
    <location>
        <begin position="152"/>
        <end position="169"/>
    </location>
</feature>
<proteinExistence type="predicted"/>
<feature type="region of interest" description="Disordered" evidence="1">
    <location>
        <begin position="152"/>
        <end position="194"/>
    </location>
</feature>
<protein>
    <submittedName>
        <fullName evidence="2">Uncharacterized protein</fullName>
    </submittedName>
</protein>
<comment type="caution">
    <text evidence="2">The sequence shown here is derived from an EMBL/GenBank/DDBJ whole genome shotgun (WGS) entry which is preliminary data.</text>
</comment>
<organism evidence="2 3">
    <name type="scientific">Apiosordaria backusii</name>
    <dbReference type="NCBI Taxonomy" id="314023"/>
    <lineage>
        <taxon>Eukaryota</taxon>
        <taxon>Fungi</taxon>
        <taxon>Dikarya</taxon>
        <taxon>Ascomycota</taxon>
        <taxon>Pezizomycotina</taxon>
        <taxon>Sordariomycetes</taxon>
        <taxon>Sordariomycetidae</taxon>
        <taxon>Sordariales</taxon>
        <taxon>Lasiosphaeriaceae</taxon>
        <taxon>Apiosordaria</taxon>
    </lineage>
</organism>